<gene>
    <name evidence="2" type="ORF">RHOBADRAFT_43434</name>
</gene>
<sequence>MPTPRSPASLRGPAPWPSLLPPSLAYLSDPRPHPDPASLPASRRSTSQHPPGTPPRSLQDHLDQLDKDEDDHYAQVLNLRHYGHSWLVPLGRQHTHDEDADSAFSTSPHQGLDSALELGNSPPRHDAAPLPPTGDDAAAPVVDLDADIEDADASATGSSGSHASTASGSGDDEDDDDGEADGSGSGSGSGSGGSEANASGSGDES</sequence>
<dbReference type="STRING" id="578459.A0A194S630"/>
<dbReference type="OrthoDB" id="2529039at2759"/>
<reference evidence="2 3" key="1">
    <citation type="journal article" date="2015" name="Front. Microbiol.">
        <title>Genome sequence of the plant growth promoting endophytic yeast Rhodotorula graminis WP1.</title>
        <authorList>
            <person name="Firrincieli A."/>
            <person name="Otillar R."/>
            <person name="Salamov A."/>
            <person name="Schmutz J."/>
            <person name="Khan Z."/>
            <person name="Redman R.S."/>
            <person name="Fleck N.D."/>
            <person name="Lindquist E."/>
            <person name="Grigoriev I.V."/>
            <person name="Doty S.L."/>
        </authorList>
    </citation>
    <scope>NUCLEOTIDE SEQUENCE [LARGE SCALE GENOMIC DNA]</scope>
    <source>
        <strain evidence="2 3">WP1</strain>
    </source>
</reference>
<organism evidence="2 3">
    <name type="scientific">Rhodotorula graminis (strain WP1)</name>
    <dbReference type="NCBI Taxonomy" id="578459"/>
    <lineage>
        <taxon>Eukaryota</taxon>
        <taxon>Fungi</taxon>
        <taxon>Dikarya</taxon>
        <taxon>Basidiomycota</taxon>
        <taxon>Pucciniomycotina</taxon>
        <taxon>Microbotryomycetes</taxon>
        <taxon>Sporidiobolales</taxon>
        <taxon>Sporidiobolaceae</taxon>
        <taxon>Rhodotorula</taxon>
    </lineage>
</organism>
<feature type="region of interest" description="Disordered" evidence="1">
    <location>
        <begin position="1"/>
        <end position="70"/>
    </location>
</feature>
<feature type="compositionally biased region" description="Low complexity" evidence="1">
    <location>
        <begin position="153"/>
        <end position="169"/>
    </location>
</feature>
<evidence type="ECO:0000313" key="3">
    <source>
        <dbReference type="Proteomes" id="UP000053890"/>
    </source>
</evidence>
<dbReference type="AlphaFoldDB" id="A0A194S630"/>
<feature type="compositionally biased region" description="Gly residues" evidence="1">
    <location>
        <begin position="181"/>
        <end position="193"/>
    </location>
</feature>
<dbReference type="OMA" id="RQNTHEE"/>
<keyword evidence="3" id="KW-1185">Reference proteome</keyword>
<dbReference type="Proteomes" id="UP000053890">
    <property type="component" value="Unassembled WGS sequence"/>
</dbReference>
<accession>A0A194S630</accession>
<dbReference type="EMBL" id="KQ474077">
    <property type="protein sequence ID" value="KPV75999.1"/>
    <property type="molecule type" value="Genomic_DNA"/>
</dbReference>
<feature type="compositionally biased region" description="Low complexity" evidence="1">
    <location>
        <begin position="194"/>
        <end position="205"/>
    </location>
</feature>
<feature type="region of interest" description="Disordered" evidence="1">
    <location>
        <begin position="93"/>
        <end position="205"/>
    </location>
</feature>
<dbReference type="GeneID" id="28974671"/>
<evidence type="ECO:0000256" key="1">
    <source>
        <dbReference type="SAM" id="MobiDB-lite"/>
    </source>
</evidence>
<name>A0A194S630_RHOGW</name>
<feature type="compositionally biased region" description="Acidic residues" evidence="1">
    <location>
        <begin position="170"/>
        <end position="180"/>
    </location>
</feature>
<proteinExistence type="predicted"/>
<protein>
    <submittedName>
        <fullName evidence="2">Uncharacterized protein</fullName>
    </submittedName>
</protein>
<feature type="compositionally biased region" description="Basic and acidic residues" evidence="1">
    <location>
        <begin position="58"/>
        <end position="70"/>
    </location>
</feature>
<dbReference type="RefSeq" id="XP_018272048.1">
    <property type="nucleotide sequence ID" value="XM_018414223.1"/>
</dbReference>
<evidence type="ECO:0000313" key="2">
    <source>
        <dbReference type="EMBL" id="KPV75999.1"/>
    </source>
</evidence>